<dbReference type="RefSeq" id="WP_275469426.1">
    <property type="nucleotide sequence ID" value="NZ_CP110232.1"/>
</dbReference>
<dbReference type="KEGG" id="vie:OL234_01590"/>
<keyword evidence="6 7" id="KW-0472">Membrane</keyword>
<feature type="transmembrane region" description="Helical" evidence="7">
    <location>
        <begin position="294"/>
        <end position="316"/>
    </location>
</feature>
<feature type="transmembrane region" description="Helical" evidence="7">
    <location>
        <begin position="105"/>
        <end position="125"/>
    </location>
</feature>
<dbReference type="PANTHER" id="PTHR42718:SF24">
    <property type="entry name" value="MAJOR FACILITATOR SUPERFAMILY (MFS) PROFILE DOMAIN-CONTAINING PROTEIN"/>
    <property type="match status" value="1"/>
</dbReference>
<dbReference type="PRINTS" id="PR01036">
    <property type="entry name" value="TCRTETB"/>
</dbReference>
<evidence type="ECO:0000256" key="3">
    <source>
        <dbReference type="ARBA" id="ARBA00022475"/>
    </source>
</evidence>
<dbReference type="Gene3D" id="1.20.1720.10">
    <property type="entry name" value="Multidrug resistance protein D"/>
    <property type="match status" value="1"/>
</dbReference>
<evidence type="ECO:0000256" key="7">
    <source>
        <dbReference type="SAM" id="Phobius"/>
    </source>
</evidence>
<feature type="domain" description="Major facilitator superfamily (MFS) profile" evidence="8">
    <location>
        <begin position="10"/>
        <end position="467"/>
    </location>
</feature>
<evidence type="ECO:0000259" key="8">
    <source>
        <dbReference type="PROSITE" id="PS50850"/>
    </source>
</evidence>
<dbReference type="PANTHER" id="PTHR42718">
    <property type="entry name" value="MAJOR FACILITATOR SUPERFAMILY MULTIDRUG TRANSPORTER MFSC"/>
    <property type="match status" value="1"/>
</dbReference>
<keyword evidence="3" id="KW-1003">Cell membrane</keyword>
<feature type="transmembrane region" description="Helical" evidence="7">
    <location>
        <begin position="75"/>
        <end position="93"/>
    </location>
</feature>
<dbReference type="InterPro" id="IPR004638">
    <property type="entry name" value="EmrB-like"/>
</dbReference>
<keyword evidence="2" id="KW-0813">Transport</keyword>
<protein>
    <submittedName>
        <fullName evidence="9">DHA2 family efflux MFS transporter permease subunit</fullName>
    </submittedName>
</protein>
<dbReference type="Gene3D" id="1.20.1250.20">
    <property type="entry name" value="MFS general substrate transporter like domains"/>
    <property type="match status" value="1"/>
</dbReference>
<accession>A0AAF0CVJ1</accession>
<feature type="transmembrane region" description="Helical" evidence="7">
    <location>
        <begin position="328"/>
        <end position="347"/>
    </location>
</feature>
<gene>
    <name evidence="9" type="ORF">OL234_01590</name>
</gene>
<evidence type="ECO:0000256" key="2">
    <source>
        <dbReference type="ARBA" id="ARBA00022448"/>
    </source>
</evidence>
<dbReference type="GO" id="GO:0022857">
    <property type="term" value="F:transmembrane transporter activity"/>
    <property type="evidence" value="ECO:0007669"/>
    <property type="project" value="InterPro"/>
</dbReference>
<dbReference type="SUPFAM" id="SSF103473">
    <property type="entry name" value="MFS general substrate transporter"/>
    <property type="match status" value="1"/>
</dbReference>
<name>A0AAF0CVJ1_9ENTE</name>
<feature type="transmembrane region" description="Helical" evidence="7">
    <location>
        <begin position="49"/>
        <end position="68"/>
    </location>
</feature>
<organism evidence="9 10">
    <name type="scientific">Vagococcus intermedius</name>
    <dbReference type="NCBI Taxonomy" id="2991418"/>
    <lineage>
        <taxon>Bacteria</taxon>
        <taxon>Bacillati</taxon>
        <taxon>Bacillota</taxon>
        <taxon>Bacilli</taxon>
        <taxon>Lactobacillales</taxon>
        <taxon>Enterococcaceae</taxon>
        <taxon>Vagococcus</taxon>
    </lineage>
</organism>
<dbReference type="GO" id="GO:0005886">
    <property type="term" value="C:plasma membrane"/>
    <property type="evidence" value="ECO:0007669"/>
    <property type="project" value="UniProtKB-SubCell"/>
</dbReference>
<dbReference type="AlphaFoldDB" id="A0AAF0CVJ1"/>
<dbReference type="CDD" id="cd17503">
    <property type="entry name" value="MFS_LmrB_MDR_like"/>
    <property type="match status" value="1"/>
</dbReference>
<dbReference type="InterPro" id="IPR011701">
    <property type="entry name" value="MFS"/>
</dbReference>
<dbReference type="EMBL" id="CP110232">
    <property type="protein sequence ID" value="WEG73626.1"/>
    <property type="molecule type" value="Genomic_DNA"/>
</dbReference>
<sequence length="483" mass="52682">MTKSTKNGPILAILLTGTFLCNLNQTLLNVALPSIMSDFNISASQGQWISTGYMLVSGLMIPITAFLIERFKTRPLYHFSITMFLIGSILAGISPSFTVLILGRMIQAIGSGVIMPLMTVTLMNIYPANKIGSIMGLIGLAMNFAPGIGPTMAGWIVQSYNWRYLFYILIPFAALNLLLSFRYLANVGRQKMLKFNLIGVILSSVGLGCLLLGFSNAGDHLWLSFNVLGVIIIGSVITAIFVYQQLTITSPMLNFTVFKSKTFTMTTIINFVVIMALYGGMLLLPMFLQNVRHVTPFVSGVIMLPGACFMAILSPLSGRLFDRYGAKPITIIGLVILIVGTFMFTQLTVHSTVTFAALAQTIRSIGLVLILMPLQTEALKSLPLELVAHGTAMFQTTRQIAGSIGTSILITMMSISSKHFEKSLVLTHSINQQQGIILHGIKSAYNMTTILCLIALILTILLKKNPPLPNLNSDRIILTTTVK</sequence>
<keyword evidence="5 7" id="KW-1133">Transmembrane helix</keyword>
<evidence type="ECO:0000256" key="4">
    <source>
        <dbReference type="ARBA" id="ARBA00022692"/>
    </source>
</evidence>
<dbReference type="InterPro" id="IPR020846">
    <property type="entry name" value="MFS_dom"/>
</dbReference>
<dbReference type="NCBIfam" id="TIGR00711">
    <property type="entry name" value="efflux_EmrB"/>
    <property type="match status" value="1"/>
</dbReference>
<dbReference type="Pfam" id="PF07690">
    <property type="entry name" value="MFS_1"/>
    <property type="match status" value="1"/>
</dbReference>
<keyword evidence="4 7" id="KW-0812">Transmembrane</keyword>
<keyword evidence="10" id="KW-1185">Reference proteome</keyword>
<feature type="transmembrane region" description="Helical" evidence="7">
    <location>
        <begin position="197"/>
        <end position="215"/>
    </location>
</feature>
<dbReference type="PROSITE" id="PS50850">
    <property type="entry name" value="MFS"/>
    <property type="match status" value="1"/>
</dbReference>
<reference evidence="9" key="1">
    <citation type="submission" date="2022-10" db="EMBL/GenBank/DDBJ databases">
        <title>Vagococcus sp. isolated from poultry meat.</title>
        <authorList>
            <person name="Johansson P."/>
            <person name="Bjorkroth J."/>
        </authorList>
    </citation>
    <scope>NUCLEOTIDE SEQUENCE</scope>
    <source>
        <strain evidence="9">STAA11</strain>
    </source>
</reference>
<feature type="transmembrane region" description="Helical" evidence="7">
    <location>
        <begin position="263"/>
        <end position="288"/>
    </location>
</feature>
<proteinExistence type="predicted"/>
<evidence type="ECO:0000256" key="1">
    <source>
        <dbReference type="ARBA" id="ARBA00004651"/>
    </source>
</evidence>
<feature type="transmembrane region" description="Helical" evidence="7">
    <location>
        <begin position="164"/>
        <end position="185"/>
    </location>
</feature>
<evidence type="ECO:0000256" key="6">
    <source>
        <dbReference type="ARBA" id="ARBA00023136"/>
    </source>
</evidence>
<dbReference type="InterPro" id="IPR036259">
    <property type="entry name" value="MFS_trans_sf"/>
</dbReference>
<feature type="transmembrane region" description="Helical" evidence="7">
    <location>
        <begin position="221"/>
        <end position="243"/>
    </location>
</feature>
<evidence type="ECO:0000313" key="10">
    <source>
        <dbReference type="Proteomes" id="UP001179647"/>
    </source>
</evidence>
<comment type="subcellular location">
    <subcellularLocation>
        <location evidence="1">Cell membrane</location>
        <topology evidence="1">Multi-pass membrane protein</topology>
    </subcellularLocation>
</comment>
<dbReference type="Proteomes" id="UP001179647">
    <property type="component" value="Chromosome"/>
</dbReference>
<evidence type="ECO:0000256" key="5">
    <source>
        <dbReference type="ARBA" id="ARBA00022989"/>
    </source>
</evidence>
<evidence type="ECO:0000313" key="9">
    <source>
        <dbReference type="EMBL" id="WEG73626.1"/>
    </source>
</evidence>
<feature type="transmembrane region" description="Helical" evidence="7">
    <location>
        <begin position="444"/>
        <end position="462"/>
    </location>
</feature>
<feature type="transmembrane region" description="Helical" evidence="7">
    <location>
        <begin position="137"/>
        <end position="158"/>
    </location>
</feature>